<dbReference type="RefSeq" id="XP_022337592.1">
    <property type="nucleotide sequence ID" value="XM_022481884.1"/>
</dbReference>
<gene>
    <name evidence="5" type="primary">LOC111133452</name>
</gene>
<dbReference type="OrthoDB" id="360689at2759"/>
<dbReference type="PANTHER" id="PTHR11560">
    <property type="entry name" value="39S RIBOSOMAL PROTEIN L10, MITOCHONDRIAL"/>
    <property type="match status" value="1"/>
</dbReference>
<dbReference type="AlphaFoldDB" id="A0A8B8EAC8"/>
<evidence type="ECO:0000256" key="1">
    <source>
        <dbReference type="ARBA" id="ARBA00008889"/>
    </source>
</evidence>
<dbReference type="KEGG" id="cvn:111133452"/>
<dbReference type="Proteomes" id="UP000694844">
    <property type="component" value="Chromosome 5"/>
</dbReference>
<dbReference type="Gene3D" id="3.30.70.1730">
    <property type="match status" value="1"/>
</dbReference>
<sequence>MAALVKKLSPGWHLCNNWFLITTRNLQKGNFRVRKSKLTSKRMFELVTEEFVKVPPKPPRDISCTRYKKAHNEYSEEEENPYYEFRNRMCQEFLKKDENFCICHRNPISAKTVYDYKIKLKEKGFRPLFGMTNTLLRKNIPDTKFEVLAPYLVSHNVLITNAEGGDFRSLPKLLKKMPEFILLGGYIDGKLLSKEDITNFSKLPDLEICQSETAGILSLISGGKTSSLFHSHIQTLGANMKQYEKQMKEQND</sequence>
<evidence type="ECO:0000313" key="4">
    <source>
        <dbReference type="Proteomes" id="UP000694844"/>
    </source>
</evidence>
<dbReference type="InterPro" id="IPR043141">
    <property type="entry name" value="Ribosomal_uL10-like_sf"/>
</dbReference>
<evidence type="ECO:0000256" key="3">
    <source>
        <dbReference type="ARBA" id="ARBA00035716"/>
    </source>
</evidence>
<protein>
    <recommendedName>
        <fullName evidence="2">Large ribosomal subunit protein uL10m</fullName>
    </recommendedName>
    <alternativeName>
        <fullName evidence="3">39S ribosomal protein L10, mitochondrial</fullName>
    </alternativeName>
</protein>
<evidence type="ECO:0000313" key="5">
    <source>
        <dbReference type="RefSeq" id="XP_022337592.1"/>
    </source>
</evidence>
<dbReference type="GeneID" id="111133452"/>
<dbReference type="InterPro" id="IPR047865">
    <property type="entry name" value="Ribosomal_uL10_bac_type"/>
</dbReference>
<comment type="similarity">
    <text evidence="1">Belongs to the universal ribosomal protein uL10 family.</text>
</comment>
<evidence type="ECO:0000256" key="2">
    <source>
        <dbReference type="ARBA" id="ARBA00035707"/>
    </source>
</evidence>
<keyword evidence="4" id="KW-1185">Reference proteome</keyword>
<accession>A0A8B8EAC8</accession>
<dbReference type="SUPFAM" id="SSF160369">
    <property type="entry name" value="Ribosomal protein L10-like"/>
    <property type="match status" value="1"/>
</dbReference>
<proteinExistence type="inferred from homology"/>
<organism evidence="4 5">
    <name type="scientific">Crassostrea virginica</name>
    <name type="common">Eastern oyster</name>
    <dbReference type="NCBI Taxonomy" id="6565"/>
    <lineage>
        <taxon>Eukaryota</taxon>
        <taxon>Metazoa</taxon>
        <taxon>Spiralia</taxon>
        <taxon>Lophotrochozoa</taxon>
        <taxon>Mollusca</taxon>
        <taxon>Bivalvia</taxon>
        <taxon>Autobranchia</taxon>
        <taxon>Pteriomorphia</taxon>
        <taxon>Ostreida</taxon>
        <taxon>Ostreoidea</taxon>
        <taxon>Ostreidae</taxon>
        <taxon>Crassostrea</taxon>
    </lineage>
</organism>
<name>A0A8B8EAC8_CRAVI</name>
<reference evidence="5" key="1">
    <citation type="submission" date="2025-08" db="UniProtKB">
        <authorList>
            <consortium name="RefSeq"/>
        </authorList>
    </citation>
    <scope>IDENTIFICATION</scope>
    <source>
        <tissue evidence="5">Whole sample</tissue>
    </source>
</reference>